<dbReference type="NCBIfam" id="TIGR02207">
    <property type="entry name" value="lipid_A_htrB"/>
    <property type="match status" value="1"/>
</dbReference>
<dbReference type="GO" id="GO:0009103">
    <property type="term" value="P:lipopolysaccharide biosynthetic process"/>
    <property type="evidence" value="ECO:0007669"/>
    <property type="project" value="UniProtKB-KW"/>
</dbReference>
<dbReference type="InterPro" id="IPR004960">
    <property type="entry name" value="LipA_acyltrans"/>
</dbReference>
<keyword evidence="5 10" id="KW-0812">Transmembrane</keyword>
<keyword evidence="8 10" id="KW-0472">Membrane</keyword>
<dbReference type="CDD" id="cd07984">
    <property type="entry name" value="LPLAT_LABLAT-like"/>
    <property type="match status" value="1"/>
</dbReference>
<dbReference type="GO" id="GO:0008913">
    <property type="term" value="F:Kdo2-lipid IVA acyltransferase activity"/>
    <property type="evidence" value="ECO:0007669"/>
    <property type="project" value="UniProtKB-EC"/>
</dbReference>
<dbReference type="PANTHER" id="PTHR30606">
    <property type="entry name" value="LIPID A BIOSYNTHESIS LAUROYL ACYLTRANSFERASE"/>
    <property type="match status" value="1"/>
</dbReference>
<keyword evidence="6" id="KW-0448">Lipopolysaccharide biosynthesis</keyword>
<feature type="transmembrane region" description="Helical" evidence="10">
    <location>
        <begin position="20"/>
        <end position="42"/>
    </location>
</feature>
<keyword evidence="4 11" id="KW-0808">Transferase</keyword>
<keyword evidence="9 11" id="KW-0012">Acyltransferase</keyword>
<dbReference type="EMBL" id="UOFL01000116">
    <property type="protein sequence ID" value="VAW76980.1"/>
    <property type="molecule type" value="Genomic_DNA"/>
</dbReference>
<evidence type="ECO:0000256" key="1">
    <source>
        <dbReference type="ARBA" id="ARBA00004533"/>
    </source>
</evidence>
<dbReference type="GO" id="GO:0009245">
    <property type="term" value="P:lipid A biosynthetic process"/>
    <property type="evidence" value="ECO:0007669"/>
    <property type="project" value="InterPro"/>
</dbReference>
<reference evidence="11" key="1">
    <citation type="submission" date="2018-06" db="EMBL/GenBank/DDBJ databases">
        <authorList>
            <person name="Zhirakovskaya E."/>
        </authorList>
    </citation>
    <scope>NUCLEOTIDE SEQUENCE</scope>
</reference>
<dbReference type="PIRSF" id="PIRSF026649">
    <property type="entry name" value="MsbB"/>
    <property type="match status" value="1"/>
</dbReference>
<dbReference type="Pfam" id="PF03279">
    <property type="entry name" value="Lip_A_acyltrans"/>
    <property type="match status" value="1"/>
</dbReference>
<evidence type="ECO:0000256" key="2">
    <source>
        <dbReference type="ARBA" id="ARBA00022475"/>
    </source>
</evidence>
<dbReference type="AlphaFoldDB" id="A0A3B0YJS6"/>
<keyword evidence="2" id="KW-1003">Cell membrane</keyword>
<accession>A0A3B0YJS6</accession>
<dbReference type="PANTHER" id="PTHR30606:SF9">
    <property type="entry name" value="LIPID A BIOSYNTHESIS LAUROYLTRANSFERASE"/>
    <property type="match status" value="1"/>
</dbReference>
<organism evidence="11">
    <name type="scientific">hydrothermal vent metagenome</name>
    <dbReference type="NCBI Taxonomy" id="652676"/>
    <lineage>
        <taxon>unclassified sequences</taxon>
        <taxon>metagenomes</taxon>
        <taxon>ecological metagenomes</taxon>
    </lineage>
</organism>
<dbReference type="EC" id="2.3.1.241" evidence="11"/>
<dbReference type="InterPro" id="IPR011920">
    <property type="entry name" value="Lipid_A_LpxL_LpxP"/>
</dbReference>
<evidence type="ECO:0000256" key="3">
    <source>
        <dbReference type="ARBA" id="ARBA00022519"/>
    </source>
</evidence>
<evidence type="ECO:0000256" key="4">
    <source>
        <dbReference type="ARBA" id="ARBA00022679"/>
    </source>
</evidence>
<evidence type="ECO:0000256" key="6">
    <source>
        <dbReference type="ARBA" id="ARBA00022985"/>
    </source>
</evidence>
<keyword evidence="7 10" id="KW-1133">Transmembrane helix</keyword>
<dbReference type="GO" id="GO:0005886">
    <property type="term" value="C:plasma membrane"/>
    <property type="evidence" value="ECO:0007669"/>
    <property type="project" value="UniProtKB-SubCell"/>
</dbReference>
<evidence type="ECO:0000256" key="8">
    <source>
        <dbReference type="ARBA" id="ARBA00023136"/>
    </source>
</evidence>
<protein>
    <submittedName>
        <fullName evidence="11">Lipid A biosynthesis lauroyl acyltransferase</fullName>
        <ecNumber evidence="11">2.3.1.241</ecNumber>
    </submittedName>
</protein>
<comment type="subcellular location">
    <subcellularLocation>
        <location evidence="1">Cell inner membrane</location>
    </subcellularLocation>
</comment>
<evidence type="ECO:0000256" key="9">
    <source>
        <dbReference type="ARBA" id="ARBA00023315"/>
    </source>
</evidence>
<name>A0A3B0YJS6_9ZZZZ</name>
<gene>
    <name evidence="11" type="ORF">MNBD_GAMMA12-1112</name>
</gene>
<proteinExistence type="predicted"/>
<evidence type="ECO:0000256" key="10">
    <source>
        <dbReference type="SAM" id="Phobius"/>
    </source>
</evidence>
<evidence type="ECO:0000256" key="7">
    <source>
        <dbReference type="ARBA" id="ARBA00022989"/>
    </source>
</evidence>
<keyword evidence="3" id="KW-0997">Cell inner membrane</keyword>
<evidence type="ECO:0000256" key="5">
    <source>
        <dbReference type="ARBA" id="ARBA00022692"/>
    </source>
</evidence>
<evidence type="ECO:0000313" key="11">
    <source>
        <dbReference type="EMBL" id="VAW76980.1"/>
    </source>
</evidence>
<sequence>MPIKQSKFPFYRYLAPRYWATWIMLTCLRLAIILPFPVAISIGRNIGRLLSWIPGKAKKIAIINVTRCFPELTSKQVKHRVNQHFQSMGIGLIEMVMCWWAAEKKLLPRTQIEGLQHLQKVLDGQQGAILLTAHLTTIEIGGTLINHYIPTGVMYRDQKNALFNALMVRARERNCPDLIHRNNIKLVLRYLRRHQPVWYAPDQNYSGSQSVFADFFGIPAATTSATARLASKTGSRVLPFYQIRLADNKGYKIIIKPPLENFPQGNIQQDTATVNLALENIVRAAPDQYLWSHRRFKNRPDNDKSFY</sequence>